<dbReference type="InterPro" id="IPR050222">
    <property type="entry name" value="MATE_MdtK"/>
</dbReference>
<evidence type="ECO:0000256" key="7">
    <source>
        <dbReference type="ARBA" id="ARBA00023065"/>
    </source>
</evidence>
<organism evidence="11 12">
    <name type="scientific">Deinococcus aluminii</name>
    <dbReference type="NCBI Taxonomy" id="1656885"/>
    <lineage>
        <taxon>Bacteria</taxon>
        <taxon>Thermotogati</taxon>
        <taxon>Deinococcota</taxon>
        <taxon>Deinococci</taxon>
        <taxon>Deinococcales</taxon>
        <taxon>Deinococcaceae</taxon>
        <taxon>Deinococcus</taxon>
    </lineage>
</organism>
<name>A0ABP9XGQ2_9DEIO</name>
<evidence type="ECO:0000313" key="11">
    <source>
        <dbReference type="EMBL" id="GAA5534043.1"/>
    </source>
</evidence>
<dbReference type="Proteomes" id="UP001404956">
    <property type="component" value="Unassembled WGS sequence"/>
</dbReference>
<dbReference type="CDD" id="cd13137">
    <property type="entry name" value="MATE_NorM_like"/>
    <property type="match status" value="1"/>
</dbReference>
<evidence type="ECO:0000256" key="8">
    <source>
        <dbReference type="ARBA" id="ARBA00023136"/>
    </source>
</evidence>
<gene>
    <name evidence="11" type="primary">yeeO_2</name>
    <name evidence="11" type="ORF">Dalu01_02451</name>
</gene>
<evidence type="ECO:0000256" key="9">
    <source>
        <dbReference type="ARBA" id="ARBA00031636"/>
    </source>
</evidence>
<proteinExistence type="predicted"/>
<keyword evidence="6 10" id="KW-1133">Transmembrane helix</keyword>
<feature type="transmembrane region" description="Helical" evidence="10">
    <location>
        <begin position="282"/>
        <end position="301"/>
    </location>
</feature>
<dbReference type="InterPro" id="IPR048279">
    <property type="entry name" value="MdtK-like"/>
</dbReference>
<accession>A0ABP9XGQ2</accession>
<keyword evidence="4" id="KW-1003">Cell membrane</keyword>
<evidence type="ECO:0000256" key="5">
    <source>
        <dbReference type="ARBA" id="ARBA00022692"/>
    </source>
</evidence>
<keyword evidence="7" id="KW-0406">Ion transport</keyword>
<evidence type="ECO:0000256" key="1">
    <source>
        <dbReference type="ARBA" id="ARBA00004651"/>
    </source>
</evidence>
<feature type="transmembrane region" description="Helical" evidence="10">
    <location>
        <begin position="136"/>
        <end position="157"/>
    </location>
</feature>
<sequence>MTGDRMPARSRTVTRDLLLLAWPAITENLLQSAVGFADSFFVSRLGLNAVAAVGVSNALLQVFFAVFLAVATASGTFSARTTGTQNAAAFQRAAVQALWLAALVGLACGLLALVLAGPLLTVMGAAPEVRTAGETYFRIVAVPSAVIAVMYAAGAVLRGAGDTRAALNAGLWMNAAHIVLDPLLIFGVGFGGLGIVGAGVATILARLLGATLLLRRLHRAGALPSSRRAAGPHWDTLRRMARLGVPTALERLALRFGQIVYFGLILRLGTEVYAAHTLTGNFTLFASVAGTGLAAATSARVGQRLGAGQAGEARQYALSGLWVSSALMTALTLLAWAASFWTAGIFTSDPRVVALIVLALGIDVLTQPATGVVTALTATLQAGGDTRFPMWTTLIGIWGVRTVGVYLLGVRWGLGLAGVWLAILLDNALRAFALWLRYRSGRWIQPL</sequence>
<evidence type="ECO:0000256" key="2">
    <source>
        <dbReference type="ARBA" id="ARBA00022448"/>
    </source>
</evidence>
<feature type="transmembrane region" description="Helical" evidence="10">
    <location>
        <begin position="93"/>
        <end position="116"/>
    </location>
</feature>
<evidence type="ECO:0000313" key="12">
    <source>
        <dbReference type="Proteomes" id="UP001404956"/>
    </source>
</evidence>
<keyword evidence="8 10" id="KW-0472">Membrane</keyword>
<feature type="transmembrane region" description="Helical" evidence="10">
    <location>
        <begin position="388"/>
        <end position="408"/>
    </location>
</feature>
<comment type="caution">
    <text evidence="11">The sequence shown here is derived from an EMBL/GenBank/DDBJ whole genome shotgun (WGS) entry which is preliminary data.</text>
</comment>
<reference evidence="11 12" key="1">
    <citation type="submission" date="2024-02" db="EMBL/GenBank/DDBJ databases">
        <title>Deinococcus aluminii NBRC 112889.</title>
        <authorList>
            <person name="Ichikawa N."/>
            <person name="Katano-Makiyama Y."/>
            <person name="Hidaka K."/>
        </authorList>
    </citation>
    <scope>NUCLEOTIDE SEQUENCE [LARGE SCALE GENOMIC DNA]</scope>
    <source>
        <strain evidence="11 12">NBRC 112889</strain>
    </source>
</reference>
<dbReference type="PIRSF" id="PIRSF006603">
    <property type="entry name" value="DinF"/>
    <property type="match status" value="1"/>
</dbReference>
<keyword evidence="12" id="KW-1185">Reference proteome</keyword>
<feature type="transmembrane region" description="Helical" evidence="10">
    <location>
        <begin position="47"/>
        <end position="72"/>
    </location>
</feature>
<dbReference type="InterPro" id="IPR002528">
    <property type="entry name" value="MATE_fam"/>
</dbReference>
<dbReference type="NCBIfam" id="TIGR00797">
    <property type="entry name" value="matE"/>
    <property type="match status" value="1"/>
</dbReference>
<evidence type="ECO:0000256" key="4">
    <source>
        <dbReference type="ARBA" id="ARBA00022475"/>
    </source>
</evidence>
<evidence type="ECO:0000256" key="3">
    <source>
        <dbReference type="ARBA" id="ARBA00022449"/>
    </source>
</evidence>
<keyword evidence="5 10" id="KW-0812">Transmembrane</keyword>
<dbReference type="PANTHER" id="PTHR43298:SF2">
    <property type="entry name" value="FMN_FAD EXPORTER YEEO-RELATED"/>
    <property type="match status" value="1"/>
</dbReference>
<keyword evidence="2" id="KW-0813">Transport</keyword>
<protein>
    <recommendedName>
        <fullName evidence="9">Multidrug-efflux transporter</fullName>
    </recommendedName>
</protein>
<feature type="transmembrane region" description="Helical" evidence="10">
    <location>
        <begin position="321"/>
        <end position="346"/>
    </location>
</feature>
<comment type="subcellular location">
    <subcellularLocation>
        <location evidence="1">Cell membrane</location>
        <topology evidence="1">Multi-pass membrane protein</topology>
    </subcellularLocation>
</comment>
<feature type="transmembrane region" description="Helical" evidence="10">
    <location>
        <begin position="352"/>
        <end position="376"/>
    </location>
</feature>
<evidence type="ECO:0000256" key="10">
    <source>
        <dbReference type="SAM" id="Phobius"/>
    </source>
</evidence>
<dbReference type="Pfam" id="PF01554">
    <property type="entry name" value="MatE"/>
    <property type="match status" value="2"/>
</dbReference>
<dbReference type="EMBL" id="BAABRV010000005">
    <property type="protein sequence ID" value="GAA5534043.1"/>
    <property type="molecule type" value="Genomic_DNA"/>
</dbReference>
<evidence type="ECO:0000256" key="6">
    <source>
        <dbReference type="ARBA" id="ARBA00022989"/>
    </source>
</evidence>
<feature type="transmembrane region" description="Helical" evidence="10">
    <location>
        <begin position="414"/>
        <end position="436"/>
    </location>
</feature>
<keyword evidence="3" id="KW-0050">Antiport</keyword>
<dbReference type="PANTHER" id="PTHR43298">
    <property type="entry name" value="MULTIDRUG RESISTANCE PROTEIN NORM-RELATED"/>
    <property type="match status" value="1"/>
</dbReference>